<reference evidence="1 2" key="1">
    <citation type="journal article" date="2022" name="Nat. Plants">
        <title>Genomes of leafy and leafless Platanthera orchids illuminate the evolution of mycoheterotrophy.</title>
        <authorList>
            <person name="Li M.H."/>
            <person name="Liu K.W."/>
            <person name="Li Z."/>
            <person name="Lu H.C."/>
            <person name="Ye Q.L."/>
            <person name="Zhang D."/>
            <person name="Wang J.Y."/>
            <person name="Li Y.F."/>
            <person name="Zhong Z.M."/>
            <person name="Liu X."/>
            <person name="Yu X."/>
            <person name="Liu D.K."/>
            <person name="Tu X.D."/>
            <person name="Liu B."/>
            <person name="Hao Y."/>
            <person name="Liao X.Y."/>
            <person name="Jiang Y.T."/>
            <person name="Sun W.H."/>
            <person name="Chen J."/>
            <person name="Chen Y.Q."/>
            <person name="Ai Y."/>
            <person name="Zhai J.W."/>
            <person name="Wu S.S."/>
            <person name="Zhou Z."/>
            <person name="Hsiao Y.Y."/>
            <person name="Wu W.L."/>
            <person name="Chen Y.Y."/>
            <person name="Lin Y.F."/>
            <person name="Hsu J.L."/>
            <person name="Li C.Y."/>
            <person name="Wang Z.W."/>
            <person name="Zhao X."/>
            <person name="Zhong W.Y."/>
            <person name="Ma X.K."/>
            <person name="Ma L."/>
            <person name="Huang J."/>
            <person name="Chen G.Z."/>
            <person name="Huang M.Z."/>
            <person name="Huang L."/>
            <person name="Peng D.H."/>
            <person name="Luo Y.B."/>
            <person name="Zou S.Q."/>
            <person name="Chen S.P."/>
            <person name="Lan S."/>
            <person name="Tsai W.C."/>
            <person name="Van de Peer Y."/>
            <person name="Liu Z.J."/>
        </authorList>
    </citation>
    <scope>NUCLEOTIDE SEQUENCE [LARGE SCALE GENOMIC DNA]</scope>
    <source>
        <strain evidence="1">Lor287</strain>
    </source>
</reference>
<sequence>MAMLLMRSLIPDIECSWIGMNVAASSRIGFYHDVLRQCRCIFCTMFKSLWSSPLLKPGHYPSTWRSPCSPQAKPEPLPHGAALKPTWINMEQPIHLWSSL</sequence>
<keyword evidence="2" id="KW-1185">Reference proteome</keyword>
<gene>
    <name evidence="1" type="ORF">KSP39_PZI019231</name>
</gene>
<evidence type="ECO:0000313" key="2">
    <source>
        <dbReference type="Proteomes" id="UP001418222"/>
    </source>
</evidence>
<organism evidence="1 2">
    <name type="scientific">Platanthera zijinensis</name>
    <dbReference type="NCBI Taxonomy" id="2320716"/>
    <lineage>
        <taxon>Eukaryota</taxon>
        <taxon>Viridiplantae</taxon>
        <taxon>Streptophyta</taxon>
        <taxon>Embryophyta</taxon>
        <taxon>Tracheophyta</taxon>
        <taxon>Spermatophyta</taxon>
        <taxon>Magnoliopsida</taxon>
        <taxon>Liliopsida</taxon>
        <taxon>Asparagales</taxon>
        <taxon>Orchidaceae</taxon>
        <taxon>Orchidoideae</taxon>
        <taxon>Orchideae</taxon>
        <taxon>Orchidinae</taxon>
        <taxon>Platanthera</taxon>
    </lineage>
</organism>
<evidence type="ECO:0000313" key="1">
    <source>
        <dbReference type="EMBL" id="KAK8924180.1"/>
    </source>
</evidence>
<dbReference type="EMBL" id="JBBWWQ010000017">
    <property type="protein sequence ID" value="KAK8924180.1"/>
    <property type="molecule type" value="Genomic_DNA"/>
</dbReference>
<dbReference type="Proteomes" id="UP001418222">
    <property type="component" value="Unassembled WGS sequence"/>
</dbReference>
<protein>
    <submittedName>
        <fullName evidence="1">Uncharacterized protein</fullName>
    </submittedName>
</protein>
<comment type="caution">
    <text evidence="1">The sequence shown here is derived from an EMBL/GenBank/DDBJ whole genome shotgun (WGS) entry which is preliminary data.</text>
</comment>
<proteinExistence type="predicted"/>
<dbReference type="AlphaFoldDB" id="A0AAP0B294"/>
<accession>A0AAP0B294</accession>
<name>A0AAP0B294_9ASPA</name>